<dbReference type="PANTHER" id="PTHR37549:SF1">
    <property type="entry name" value="LIPOPROTEIN LPRI"/>
    <property type="match status" value="1"/>
</dbReference>
<feature type="signal peptide" evidence="1">
    <location>
        <begin position="1"/>
        <end position="20"/>
    </location>
</feature>
<evidence type="ECO:0000256" key="1">
    <source>
        <dbReference type="SAM" id="SignalP"/>
    </source>
</evidence>
<evidence type="ECO:0000313" key="4">
    <source>
        <dbReference type="Proteomes" id="UP000286806"/>
    </source>
</evidence>
<reference evidence="3 4" key="1">
    <citation type="journal article" date="2019" name="Front. Microbiol.">
        <title>Genomes of Neutrophilic Sulfur-Oxidizing Chemolithoautotrophs Representing 9 Proteobacterial Species From 8 Genera.</title>
        <authorList>
            <person name="Watanabe T."/>
            <person name="Kojima H."/>
            <person name="Umezawa K."/>
            <person name="Hori C."/>
            <person name="Takasuka T.E."/>
            <person name="Kato Y."/>
            <person name="Fukui M."/>
        </authorList>
    </citation>
    <scope>NUCLEOTIDE SEQUENCE [LARGE SCALE GENOMIC DNA]</scope>
    <source>
        <strain evidence="3 4">TTN</strain>
    </source>
</reference>
<comment type="caution">
    <text evidence="3">The sequence shown here is derived from an EMBL/GenBank/DDBJ whole genome shotgun (WGS) entry which is preliminary data.</text>
</comment>
<protein>
    <submittedName>
        <fullName evidence="3">Probable exported protein YPO0702</fullName>
    </submittedName>
</protein>
<dbReference type="InterPro" id="IPR052755">
    <property type="entry name" value="Lysozyme_Inhibitor_LprI"/>
</dbReference>
<organism evidence="3 4">
    <name type="scientific">Sulfuriferula multivorans</name>
    <dbReference type="NCBI Taxonomy" id="1559896"/>
    <lineage>
        <taxon>Bacteria</taxon>
        <taxon>Pseudomonadati</taxon>
        <taxon>Pseudomonadota</taxon>
        <taxon>Betaproteobacteria</taxon>
        <taxon>Nitrosomonadales</taxon>
        <taxon>Sulfuricellaceae</taxon>
        <taxon>Sulfuriferula</taxon>
    </lineage>
</organism>
<evidence type="ECO:0000313" key="3">
    <source>
        <dbReference type="EMBL" id="GBL46646.1"/>
    </source>
</evidence>
<dbReference type="AlphaFoldDB" id="A0A401JG97"/>
<dbReference type="EMBL" id="BGOW01000022">
    <property type="protein sequence ID" value="GBL46646.1"/>
    <property type="molecule type" value="Genomic_DNA"/>
</dbReference>
<evidence type="ECO:0000259" key="2">
    <source>
        <dbReference type="Pfam" id="PF07007"/>
    </source>
</evidence>
<dbReference type="Pfam" id="PF07007">
    <property type="entry name" value="LprI"/>
    <property type="match status" value="1"/>
</dbReference>
<accession>A0A401JG97</accession>
<dbReference type="PANTHER" id="PTHR37549">
    <property type="entry name" value="LIPOPROTEIN LPRI"/>
    <property type="match status" value="1"/>
</dbReference>
<gene>
    <name evidence="3" type="ORF">SFMTTN_2465</name>
</gene>
<dbReference type="RefSeq" id="WP_189836395.1">
    <property type="nucleotide sequence ID" value="NZ_BGOW01000022.1"/>
</dbReference>
<keyword evidence="1" id="KW-0732">Signal</keyword>
<feature type="chain" id="PRO_5019569269" evidence="1">
    <location>
        <begin position="21"/>
        <end position="328"/>
    </location>
</feature>
<dbReference type="GO" id="GO:0005576">
    <property type="term" value="C:extracellular region"/>
    <property type="evidence" value="ECO:0007669"/>
    <property type="project" value="TreeGrafter"/>
</dbReference>
<proteinExistence type="predicted"/>
<dbReference type="Gene3D" id="1.20.1270.180">
    <property type="match status" value="1"/>
</dbReference>
<sequence length="328" mass="37100">MNKLIFVTCGWLVLGMPVHAASFDCDKAHFSIEKMICADDELSDLDERLAETYQAALKHAANPNALKQRQQGWLKDLRHYCQTSQCLKGAYSTRITALLNGNGAKFYDTLALKTKREADKAAKVQAILTQQPMRPRKLVQAKNRAFCGQFYEALRTASPTIKYVEPVLRTDDPTHPGLGAYLACDDYQPKDAYKYFMMNELGRRGFRLYRLDLDGDPKNGLEEYLYGQEPENTFNTLAAQLLSVNFKKCDIDNVVAATPEHPLDPTGNNGSSGINALTRYNGRYYFYDLAHIHIGSQGDYYSIALTAYDQYKRSFIPNICIWAVPDNK</sequence>
<dbReference type="InterPro" id="IPR009739">
    <property type="entry name" value="LprI-like_N"/>
</dbReference>
<name>A0A401JG97_9PROT</name>
<dbReference type="Proteomes" id="UP000286806">
    <property type="component" value="Unassembled WGS sequence"/>
</dbReference>
<feature type="domain" description="Lysozyme inhibitor LprI-like N-terminal" evidence="2">
    <location>
        <begin position="25"/>
        <end position="83"/>
    </location>
</feature>
<keyword evidence="4" id="KW-1185">Reference proteome</keyword>